<feature type="domain" description="Histidine kinase/HSP90-like ATPase" evidence="11">
    <location>
        <begin position="549"/>
        <end position="630"/>
    </location>
</feature>
<evidence type="ECO:0000256" key="7">
    <source>
        <dbReference type="ARBA" id="ARBA00022840"/>
    </source>
</evidence>
<evidence type="ECO:0000256" key="4">
    <source>
        <dbReference type="ARBA" id="ARBA00022679"/>
    </source>
</evidence>
<dbReference type="CDD" id="cd16917">
    <property type="entry name" value="HATPase_UhpB-NarQ-NarX-like"/>
    <property type="match status" value="1"/>
</dbReference>
<feature type="transmembrane region" description="Helical" evidence="9">
    <location>
        <begin position="285"/>
        <end position="302"/>
    </location>
</feature>
<dbReference type="KEGG" id="senf:GJR95_36755"/>
<evidence type="ECO:0000256" key="10">
    <source>
        <dbReference type="SAM" id="SignalP"/>
    </source>
</evidence>
<dbReference type="PANTHER" id="PTHR24421:SF10">
    <property type="entry name" value="NITRATE_NITRITE SENSOR PROTEIN NARQ"/>
    <property type="match status" value="1"/>
</dbReference>
<dbReference type="GO" id="GO:0005524">
    <property type="term" value="F:ATP binding"/>
    <property type="evidence" value="ECO:0007669"/>
    <property type="project" value="UniProtKB-KW"/>
</dbReference>
<dbReference type="InterPro" id="IPR011712">
    <property type="entry name" value="Sig_transdc_His_kin_sub3_dim/P"/>
</dbReference>
<dbReference type="InterPro" id="IPR050482">
    <property type="entry name" value="Sensor_HK_TwoCompSys"/>
</dbReference>
<dbReference type="GO" id="GO:0000155">
    <property type="term" value="F:phosphorelay sensor kinase activity"/>
    <property type="evidence" value="ECO:0007669"/>
    <property type="project" value="InterPro"/>
</dbReference>
<evidence type="ECO:0000256" key="8">
    <source>
        <dbReference type="ARBA" id="ARBA00023012"/>
    </source>
</evidence>
<feature type="domain" description="Signal transduction histidine kinase subgroup 3 dimerisation and phosphoacceptor" evidence="12">
    <location>
        <begin position="442"/>
        <end position="507"/>
    </location>
</feature>
<keyword evidence="14" id="KW-1185">Reference proteome</keyword>
<keyword evidence="9" id="KW-1133">Transmembrane helix</keyword>
<dbReference type="Proteomes" id="UP000464577">
    <property type="component" value="Chromosome"/>
</dbReference>
<keyword evidence="7" id="KW-0067">ATP-binding</keyword>
<evidence type="ECO:0000256" key="2">
    <source>
        <dbReference type="ARBA" id="ARBA00012438"/>
    </source>
</evidence>
<dbReference type="EC" id="2.7.13.3" evidence="2"/>
<evidence type="ECO:0000313" key="14">
    <source>
        <dbReference type="Proteomes" id="UP000464577"/>
    </source>
</evidence>
<keyword evidence="6" id="KW-0418">Kinase</keyword>
<dbReference type="SUPFAM" id="SSF55874">
    <property type="entry name" value="ATPase domain of HSP90 chaperone/DNA topoisomerase II/histidine kinase"/>
    <property type="match status" value="1"/>
</dbReference>
<dbReference type="Pfam" id="PF07730">
    <property type="entry name" value="HisKA_3"/>
    <property type="match status" value="1"/>
</dbReference>
<reference evidence="13 14" key="1">
    <citation type="submission" date="2019-11" db="EMBL/GenBank/DDBJ databases">
        <title>Spirosoma endbachense sp. nov., isolated from a natural salt meadow.</title>
        <authorList>
            <person name="Rojas J."/>
            <person name="Ambika Manirajan B."/>
            <person name="Ratering S."/>
            <person name="Suarez C."/>
            <person name="Geissler-Plaum R."/>
            <person name="Schnell S."/>
        </authorList>
    </citation>
    <scope>NUCLEOTIDE SEQUENCE [LARGE SCALE GENOMIC DNA]</scope>
    <source>
        <strain evidence="13 14">I-24</strain>
    </source>
</reference>
<sequence length="641" mass="73200">MFNWLTFLLLLSTRAVLAQTNSFHLDSQSELGIVLTEGWKWHKGDHQVWAKPDFDDSRWEMIDPTKDMGDLPQLRPGVTGWFRIRFEVDSSLLNMPLAFQVYQSIASEIYLNGNLLQKYGVVGPTGQEAVGYQPHYEPEGIIFQKTQQVLAVRFSLQPDLPYFYYIRPYKVFEFRLNSVKSAAYIRSLEVKHFGLNCFEAGMFLLLALIHLIFFLNYPKQKANLYFAFSAFSIGIGHLFFGFILKSTSLAFKAYAAAIDYPLIMPVYGIFLYLTIWDLFSQKRTPYFWFLLTYTAIGSLTFTRLYHSGYLWGVVLPLFLANAESLRISFDAFRKKQSGVLAIIIGLAAYFIFFSWFMLIVVDSIPNQQIIQEYDLASVLYNGSLFCAPISFSIYLSRKFAGTSKALESKFKEVQQLSTEKEATLLRQNAELQAALLEGQTTERKRVAADLHDNLGSTLSSLRWSLGAIDKNKLSLHEQEVYRHVQNSIELSYDQVRLLAHNLLPEELEKQGLWVALEQLTRKLNKNTPVTFTLHLPEKKERLKAKIAFELYSICLELINNILKHAQATEARIAVEEVNNEIKLTVIDNGKGISEKDPNGKGLRNIAERVKSLDGSWRVTSNEGKGTLSVISINNGSERYCK</sequence>
<dbReference type="EMBL" id="CP045997">
    <property type="protein sequence ID" value="QHW00237.1"/>
    <property type="molecule type" value="Genomic_DNA"/>
</dbReference>
<dbReference type="Gene3D" id="1.20.5.1930">
    <property type="match status" value="1"/>
</dbReference>
<dbReference type="InterPro" id="IPR003594">
    <property type="entry name" value="HATPase_dom"/>
</dbReference>
<dbReference type="RefSeq" id="WP_162390627.1">
    <property type="nucleotide sequence ID" value="NZ_CP045997.1"/>
</dbReference>
<accession>A0A6P1W962</accession>
<feature type="chain" id="PRO_5026949084" description="histidine kinase" evidence="10">
    <location>
        <begin position="19"/>
        <end position="641"/>
    </location>
</feature>
<dbReference type="GO" id="GO:0016020">
    <property type="term" value="C:membrane"/>
    <property type="evidence" value="ECO:0007669"/>
    <property type="project" value="InterPro"/>
</dbReference>
<evidence type="ECO:0000256" key="6">
    <source>
        <dbReference type="ARBA" id="ARBA00022777"/>
    </source>
</evidence>
<feature type="transmembrane region" description="Helical" evidence="9">
    <location>
        <begin position="339"/>
        <end position="358"/>
    </location>
</feature>
<evidence type="ECO:0000313" key="13">
    <source>
        <dbReference type="EMBL" id="QHW00237.1"/>
    </source>
</evidence>
<evidence type="ECO:0000259" key="12">
    <source>
        <dbReference type="Pfam" id="PF07730"/>
    </source>
</evidence>
<gene>
    <name evidence="13" type="ORF">GJR95_36755</name>
</gene>
<organism evidence="13 14">
    <name type="scientific">Spirosoma endbachense</name>
    <dbReference type="NCBI Taxonomy" id="2666025"/>
    <lineage>
        <taxon>Bacteria</taxon>
        <taxon>Pseudomonadati</taxon>
        <taxon>Bacteroidota</taxon>
        <taxon>Cytophagia</taxon>
        <taxon>Cytophagales</taxon>
        <taxon>Cytophagaceae</taxon>
        <taxon>Spirosoma</taxon>
    </lineage>
</organism>
<dbReference type="InterPro" id="IPR036890">
    <property type="entry name" value="HATPase_C_sf"/>
</dbReference>
<dbReference type="Gene3D" id="3.30.565.10">
    <property type="entry name" value="Histidine kinase-like ATPase, C-terminal domain"/>
    <property type="match status" value="1"/>
</dbReference>
<keyword evidence="9" id="KW-0812">Transmembrane</keyword>
<dbReference type="GO" id="GO:0046983">
    <property type="term" value="F:protein dimerization activity"/>
    <property type="evidence" value="ECO:0007669"/>
    <property type="project" value="InterPro"/>
</dbReference>
<keyword evidence="10" id="KW-0732">Signal</keyword>
<keyword evidence="9" id="KW-0472">Membrane</keyword>
<dbReference type="InterPro" id="IPR008979">
    <property type="entry name" value="Galactose-bd-like_sf"/>
</dbReference>
<keyword evidence="5" id="KW-0547">Nucleotide-binding</keyword>
<feature type="transmembrane region" description="Helical" evidence="9">
    <location>
        <begin position="250"/>
        <end position="273"/>
    </location>
</feature>
<name>A0A6P1W962_9BACT</name>
<evidence type="ECO:0000256" key="1">
    <source>
        <dbReference type="ARBA" id="ARBA00000085"/>
    </source>
</evidence>
<feature type="transmembrane region" description="Helical" evidence="9">
    <location>
        <begin position="224"/>
        <end position="244"/>
    </location>
</feature>
<feature type="transmembrane region" description="Helical" evidence="9">
    <location>
        <begin position="200"/>
        <end position="217"/>
    </location>
</feature>
<keyword evidence="3" id="KW-0597">Phosphoprotein</keyword>
<keyword evidence="8" id="KW-0902">Two-component regulatory system</keyword>
<dbReference type="PANTHER" id="PTHR24421">
    <property type="entry name" value="NITRATE/NITRITE SENSOR PROTEIN NARX-RELATED"/>
    <property type="match status" value="1"/>
</dbReference>
<keyword evidence="4" id="KW-0808">Transferase</keyword>
<evidence type="ECO:0000259" key="11">
    <source>
        <dbReference type="Pfam" id="PF02518"/>
    </source>
</evidence>
<dbReference type="SUPFAM" id="SSF49785">
    <property type="entry name" value="Galactose-binding domain-like"/>
    <property type="match status" value="1"/>
</dbReference>
<proteinExistence type="predicted"/>
<protein>
    <recommendedName>
        <fullName evidence="2">histidine kinase</fullName>
        <ecNumber evidence="2">2.7.13.3</ecNumber>
    </recommendedName>
</protein>
<feature type="signal peptide" evidence="10">
    <location>
        <begin position="1"/>
        <end position="18"/>
    </location>
</feature>
<comment type="catalytic activity">
    <reaction evidence="1">
        <text>ATP + protein L-histidine = ADP + protein N-phospho-L-histidine.</text>
        <dbReference type="EC" id="2.7.13.3"/>
    </reaction>
</comment>
<dbReference type="Gene3D" id="2.60.120.260">
    <property type="entry name" value="Galactose-binding domain-like"/>
    <property type="match status" value="1"/>
</dbReference>
<evidence type="ECO:0000256" key="5">
    <source>
        <dbReference type="ARBA" id="ARBA00022741"/>
    </source>
</evidence>
<evidence type="ECO:0000256" key="9">
    <source>
        <dbReference type="SAM" id="Phobius"/>
    </source>
</evidence>
<dbReference type="Pfam" id="PF02518">
    <property type="entry name" value="HATPase_c"/>
    <property type="match status" value="1"/>
</dbReference>
<feature type="transmembrane region" description="Helical" evidence="9">
    <location>
        <begin position="378"/>
        <end position="396"/>
    </location>
</feature>
<feature type="transmembrane region" description="Helical" evidence="9">
    <location>
        <begin position="308"/>
        <end position="327"/>
    </location>
</feature>
<evidence type="ECO:0000256" key="3">
    <source>
        <dbReference type="ARBA" id="ARBA00022553"/>
    </source>
</evidence>
<dbReference type="AlphaFoldDB" id="A0A6P1W962"/>